<dbReference type="PROSITE" id="PS50835">
    <property type="entry name" value="IG_LIKE"/>
    <property type="match status" value="1"/>
</dbReference>
<name>A0A803T759_ANOCA</name>
<proteinExistence type="predicted"/>
<evidence type="ECO:0000313" key="4">
    <source>
        <dbReference type="Proteomes" id="UP000001646"/>
    </source>
</evidence>
<organism evidence="3 4">
    <name type="scientific">Anolis carolinensis</name>
    <name type="common">Green anole</name>
    <name type="synonym">American chameleon</name>
    <dbReference type="NCBI Taxonomy" id="28377"/>
    <lineage>
        <taxon>Eukaryota</taxon>
        <taxon>Metazoa</taxon>
        <taxon>Chordata</taxon>
        <taxon>Craniata</taxon>
        <taxon>Vertebrata</taxon>
        <taxon>Euteleostomi</taxon>
        <taxon>Lepidosauria</taxon>
        <taxon>Squamata</taxon>
        <taxon>Bifurcata</taxon>
        <taxon>Unidentata</taxon>
        <taxon>Episquamata</taxon>
        <taxon>Toxicofera</taxon>
        <taxon>Iguania</taxon>
        <taxon>Dactyloidae</taxon>
        <taxon>Anolis</taxon>
    </lineage>
</organism>
<dbReference type="Proteomes" id="UP000001646">
    <property type="component" value="Chromosome 4"/>
</dbReference>
<dbReference type="SMART" id="SM00407">
    <property type="entry name" value="IGc1"/>
    <property type="match status" value="1"/>
</dbReference>
<keyword evidence="4" id="KW-1185">Reference proteome</keyword>
<protein>
    <recommendedName>
        <fullName evidence="2">Ig-like domain-containing protein</fullName>
    </recommendedName>
</protein>
<dbReference type="SUPFAM" id="SSF48726">
    <property type="entry name" value="Immunoglobulin"/>
    <property type="match status" value="2"/>
</dbReference>
<keyword evidence="1" id="KW-0393">Immunoglobulin domain</keyword>
<dbReference type="InterPro" id="IPR007110">
    <property type="entry name" value="Ig-like_dom"/>
</dbReference>
<reference evidence="3" key="2">
    <citation type="submission" date="2025-08" db="UniProtKB">
        <authorList>
            <consortium name="Ensembl"/>
        </authorList>
    </citation>
    <scope>IDENTIFICATION</scope>
</reference>
<dbReference type="PANTHER" id="PTHR23411">
    <property type="entry name" value="TAPASIN"/>
    <property type="match status" value="1"/>
</dbReference>
<dbReference type="Gene3D" id="2.60.40.10">
    <property type="entry name" value="Immunoglobulins"/>
    <property type="match status" value="2"/>
</dbReference>
<evidence type="ECO:0000259" key="2">
    <source>
        <dbReference type="PROSITE" id="PS50835"/>
    </source>
</evidence>
<sequence>NELQWLLSTILLSYKKEGNITLSNFCSKSPRSQRVCNRYYVAVKWTMKKVVSGEDKPVFQFDGNYTSSYRQGSLVNPAFLPYGMASLMLFNVTLMDEGIYTCTILVMPQYGNGNIQLKVRAQPTVQLSPQSVMTAAEGEKTFSCHVRNFYPQRINVSWLVRKHGSTHEAPLSSDICTGVPSSHGFDGLFTVLSRVTQMVNETNNGSLYICEVQHESLKKPLRRNTTLLVTVHSSKYLIIILIFCHQHTIKI</sequence>
<dbReference type="InterPro" id="IPR036179">
    <property type="entry name" value="Ig-like_dom_sf"/>
</dbReference>
<dbReference type="Ensembl" id="ENSACAT00000047494.1">
    <property type="protein sequence ID" value="ENSACAP00000031049.1"/>
    <property type="gene ID" value="ENSACAG00000037813.1"/>
</dbReference>
<dbReference type="InterPro" id="IPR003006">
    <property type="entry name" value="Ig/MHC_CS"/>
</dbReference>
<dbReference type="InterPro" id="IPR013783">
    <property type="entry name" value="Ig-like_fold"/>
</dbReference>
<dbReference type="CDD" id="cd00098">
    <property type="entry name" value="IgC1"/>
    <property type="match status" value="1"/>
</dbReference>
<reference evidence="3 4" key="1">
    <citation type="submission" date="2009-12" db="EMBL/GenBank/DDBJ databases">
        <title>The Genome Sequence of Anolis carolinensis (Green Anole Lizard).</title>
        <authorList>
            <consortium name="The Genome Sequencing Platform"/>
            <person name="Di Palma F."/>
            <person name="Alfoldi J."/>
            <person name="Heiman D."/>
            <person name="Young S."/>
            <person name="Grabherr M."/>
            <person name="Johnson J."/>
            <person name="Lander E.S."/>
            <person name="Lindblad-Toh K."/>
        </authorList>
    </citation>
    <scope>NUCLEOTIDE SEQUENCE [LARGE SCALE GENOMIC DNA]</scope>
    <source>
        <strain evidence="3 4">JBL SC #1</strain>
    </source>
</reference>
<accession>A0A803T759</accession>
<dbReference type="InterPro" id="IPR003597">
    <property type="entry name" value="Ig_C1-set"/>
</dbReference>
<dbReference type="InParanoid" id="A0A803T759"/>
<dbReference type="InterPro" id="IPR050380">
    <property type="entry name" value="Immune_Resp_Modulators"/>
</dbReference>
<evidence type="ECO:0000256" key="1">
    <source>
        <dbReference type="ARBA" id="ARBA00023319"/>
    </source>
</evidence>
<dbReference type="PROSITE" id="PS00290">
    <property type="entry name" value="IG_MHC"/>
    <property type="match status" value="1"/>
</dbReference>
<dbReference type="AlphaFoldDB" id="A0A803T759"/>
<dbReference type="Pfam" id="PF07654">
    <property type="entry name" value="C1-set"/>
    <property type="match status" value="1"/>
</dbReference>
<evidence type="ECO:0000313" key="3">
    <source>
        <dbReference type="Ensembl" id="ENSACAP00000031049.1"/>
    </source>
</evidence>
<reference evidence="3" key="3">
    <citation type="submission" date="2025-09" db="UniProtKB">
        <authorList>
            <consortium name="Ensembl"/>
        </authorList>
    </citation>
    <scope>IDENTIFICATION</scope>
</reference>
<dbReference type="GeneTree" id="ENSGT00940000163348"/>
<feature type="domain" description="Ig-like" evidence="2">
    <location>
        <begin position="123"/>
        <end position="226"/>
    </location>
</feature>